<dbReference type="Proteomes" id="UP001595961">
    <property type="component" value="Unassembled WGS sequence"/>
</dbReference>
<organism evidence="3 4">
    <name type="scientific">Dyella halodurans</name>
    <dbReference type="NCBI Taxonomy" id="1920171"/>
    <lineage>
        <taxon>Bacteria</taxon>
        <taxon>Pseudomonadati</taxon>
        <taxon>Pseudomonadota</taxon>
        <taxon>Gammaproteobacteria</taxon>
        <taxon>Lysobacterales</taxon>
        <taxon>Rhodanobacteraceae</taxon>
        <taxon>Dyella</taxon>
    </lineage>
</organism>
<proteinExistence type="predicted"/>
<protein>
    <submittedName>
        <fullName evidence="3">DUF4139 domain-containing protein</fullName>
    </submittedName>
</protein>
<dbReference type="PANTHER" id="PTHR38075">
    <property type="entry name" value="DUF4139 DOMAIN-CONTAINING PROTEIN"/>
    <property type="match status" value="1"/>
</dbReference>
<keyword evidence="4" id="KW-1185">Reference proteome</keyword>
<dbReference type="PANTHER" id="PTHR38075:SF1">
    <property type="entry name" value="DUF4139 DOMAIN-CONTAINING PROTEIN"/>
    <property type="match status" value="1"/>
</dbReference>
<dbReference type="RefSeq" id="WP_380004392.1">
    <property type="nucleotide sequence ID" value="NZ_CP064028.1"/>
</dbReference>
<feature type="chain" id="PRO_5046320683" evidence="1">
    <location>
        <begin position="24"/>
        <end position="485"/>
    </location>
</feature>
<reference evidence="4" key="1">
    <citation type="journal article" date="2019" name="Int. J. Syst. Evol. Microbiol.">
        <title>The Global Catalogue of Microorganisms (GCM) 10K type strain sequencing project: providing services to taxonomists for standard genome sequencing and annotation.</title>
        <authorList>
            <consortium name="The Broad Institute Genomics Platform"/>
            <consortium name="The Broad Institute Genome Sequencing Center for Infectious Disease"/>
            <person name="Wu L."/>
            <person name="Ma J."/>
        </authorList>
    </citation>
    <scope>NUCLEOTIDE SEQUENCE [LARGE SCALE GENOMIC DNA]</scope>
    <source>
        <strain evidence="4">CCM 4481</strain>
    </source>
</reference>
<comment type="caution">
    <text evidence="3">The sequence shown here is derived from an EMBL/GenBank/DDBJ whole genome shotgun (WGS) entry which is preliminary data.</text>
</comment>
<dbReference type="EMBL" id="JBHSGA010000017">
    <property type="protein sequence ID" value="MFC4527646.1"/>
    <property type="molecule type" value="Genomic_DNA"/>
</dbReference>
<gene>
    <name evidence="3" type="ORF">ACFO5W_13460</name>
</gene>
<sequence length="485" mass="51429">MSQHSLRLLAFAIAAAATTAAVAAPSASTSLTLYRSDDAALFSAGDGGNVQAGYAVVREPRELQLKAGIQDLRLGGLPQYLDPEALALSVDGNAATVISQRLQLGQGQNAALASLIGQPVDVLANSGQPLASGTLLRAGDGLLVQDAAGRTSLIREFASVRAQGSFQTGSSLELRVDASRAGAARATLSYPTGGLGWRAAYVGTLQAGNSCKLQFESRASIANRSGRDWKNLQLTLVAGEPQFAKPSAPRPMAMAHAVLAKTNGAELPEQATLADYRTYTLPAAVDLPDGSVSQVPLYATRTIACERTALYENGSIWTPPHPMIGRDVLQGSNNAIVSTLQLRAFDSLPAGYLRVLAADRNGMPQFIGEGRINDTPKGSDARIVLGNAFDLRGERERTAFQVDKAGRTLNEAFRITLTNAGDSARTITVREHPVRWREWTLASSSIKPSQQTPDSLEFQVSVPAGGKATLDYAVRYQWTADEQAQ</sequence>
<dbReference type="Pfam" id="PF13598">
    <property type="entry name" value="DUF4139"/>
    <property type="match status" value="1"/>
</dbReference>
<name>A0ABV9C3U4_9GAMM</name>
<feature type="domain" description="DUF4139" evidence="2">
    <location>
        <begin position="187"/>
        <end position="478"/>
    </location>
</feature>
<dbReference type="InterPro" id="IPR037291">
    <property type="entry name" value="DUF4139"/>
</dbReference>
<evidence type="ECO:0000259" key="2">
    <source>
        <dbReference type="Pfam" id="PF13598"/>
    </source>
</evidence>
<accession>A0ABV9C3U4</accession>
<evidence type="ECO:0000313" key="4">
    <source>
        <dbReference type="Proteomes" id="UP001595961"/>
    </source>
</evidence>
<keyword evidence="1" id="KW-0732">Signal</keyword>
<evidence type="ECO:0000256" key="1">
    <source>
        <dbReference type="SAM" id="SignalP"/>
    </source>
</evidence>
<evidence type="ECO:0000313" key="3">
    <source>
        <dbReference type="EMBL" id="MFC4527646.1"/>
    </source>
</evidence>
<feature type="signal peptide" evidence="1">
    <location>
        <begin position="1"/>
        <end position="23"/>
    </location>
</feature>